<dbReference type="InterPro" id="IPR027916">
    <property type="entry name" value="Kinase-like_dom_ROP"/>
</dbReference>
<dbReference type="EMBL" id="JROU02000226">
    <property type="protein sequence ID" value="OEH79942.1"/>
    <property type="molecule type" value="Genomic_DNA"/>
</dbReference>
<dbReference type="VEuPathDB" id="ToxoDB:LOC34623574"/>
<name>A0A1D3D913_9EIME</name>
<gene>
    <name evidence="1" type="ORF">cyc_07646</name>
</gene>
<sequence>MTALIEALVWRKPFLAALVVLHTTIVFAATQPASSLVSNNEDSHVLLQYVTPETAQDMQPKHAAVDMIGRASPSDGEISPTKLTYFRGSIEKSDYAEDFNRTLEDNRILEGNASLMASSSSSSQDQVEGELPLVEENSMPAVIRNLPTVAAASSVLSSTSLTVWIRLLKFLKFISKLPKKSNKPKCEEEPGQKYIAKILHKAKVSKWWKNRNSTATDTSDDKTTSEDATNTVTLSNGNESLQATFVRVLETNPRFVDTLVKDDSGHYWIGRLYTDVEGNDRAVDFLEQDFFIAKMDPQGEPLATFRRSLKLDIPINLYEFRGLGNYVQSPDGQTFLNAVSRRPYIHTTSETVIANAGSSTRGQRALLSMSQQAVRAVATLNCATLVHTNIYPRAFLITETGLVFLSNSWQSVRKGTTLSGNSFATAVFVPPELQTTTDDTELPTACPSQDAWQLGMTLYTFWCKSVPVTSGDTIGYQKCNTRMPEEMKNLISGFLKTDPESRLLPELVAWQDPAMLLPIPPGTRSKIDVDPNEETDTNVE</sequence>
<keyword evidence="2" id="KW-1185">Reference proteome</keyword>
<dbReference type="Proteomes" id="UP000095192">
    <property type="component" value="Unassembled WGS sequence"/>
</dbReference>
<evidence type="ECO:0000313" key="2">
    <source>
        <dbReference type="Proteomes" id="UP000095192"/>
    </source>
</evidence>
<accession>A0A1D3D913</accession>
<organism evidence="1 2">
    <name type="scientific">Cyclospora cayetanensis</name>
    <dbReference type="NCBI Taxonomy" id="88456"/>
    <lineage>
        <taxon>Eukaryota</taxon>
        <taxon>Sar</taxon>
        <taxon>Alveolata</taxon>
        <taxon>Apicomplexa</taxon>
        <taxon>Conoidasida</taxon>
        <taxon>Coccidia</taxon>
        <taxon>Eucoccidiorida</taxon>
        <taxon>Eimeriorina</taxon>
        <taxon>Eimeriidae</taxon>
        <taxon>Cyclospora</taxon>
    </lineage>
</organism>
<comment type="caution">
    <text evidence="1">The sequence shown here is derived from an EMBL/GenBank/DDBJ whole genome shotgun (WGS) entry which is preliminary data.</text>
</comment>
<dbReference type="Gene3D" id="1.10.510.10">
    <property type="entry name" value="Transferase(Phosphotransferase) domain 1"/>
    <property type="match status" value="1"/>
</dbReference>
<dbReference type="PROSITE" id="PS50011">
    <property type="entry name" value="PROTEIN_KINASE_DOM"/>
    <property type="match status" value="1"/>
</dbReference>
<keyword evidence="1" id="KW-0418">Kinase</keyword>
<dbReference type="GeneID" id="34623574"/>
<keyword evidence="1" id="KW-0808">Transferase</keyword>
<reference evidence="1 2" key="1">
    <citation type="journal article" date="2016" name="BMC Genomics">
        <title>Comparative genomics reveals Cyclospora cayetanensis possesses coccidia-like metabolism and invasion components but unique surface antigens.</title>
        <authorList>
            <person name="Liu S."/>
            <person name="Wang L."/>
            <person name="Zheng H."/>
            <person name="Xu Z."/>
            <person name="Roellig D.M."/>
            <person name="Li N."/>
            <person name="Frace M.A."/>
            <person name="Tang K."/>
            <person name="Arrowood M.J."/>
            <person name="Moss D.M."/>
            <person name="Zhang L."/>
            <person name="Feng Y."/>
            <person name="Xiao L."/>
        </authorList>
    </citation>
    <scope>NUCLEOTIDE SEQUENCE [LARGE SCALE GENOMIC DNA]</scope>
    <source>
        <strain evidence="1 2">CHN_HEN01</strain>
    </source>
</reference>
<proteinExistence type="predicted"/>
<dbReference type="Pfam" id="PF14531">
    <property type="entry name" value="Kinase-like"/>
    <property type="match status" value="1"/>
</dbReference>
<dbReference type="AlphaFoldDB" id="A0A1D3D913"/>
<dbReference type="InterPro" id="IPR000719">
    <property type="entry name" value="Prot_kinase_dom"/>
</dbReference>
<dbReference type="OrthoDB" id="346907at2759"/>
<evidence type="ECO:0000313" key="1">
    <source>
        <dbReference type="EMBL" id="OEH79942.1"/>
    </source>
</evidence>
<dbReference type="InterPro" id="IPR011009">
    <property type="entry name" value="Kinase-like_dom_sf"/>
</dbReference>
<dbReference type="GO" id="GO:0004672">
    <property type="term" value="F:protein kinase activity"/>
    <property type="evidence" value="ECO:0007669"/>
    <property type="project" value="InterPro"/>
</dbReference>
<dbReference type="VEuPathDB" id="ToxoDB:cyc_07646"/>
<dbReference type="GO" id="GO:0005524">
    <property type="term" value="F:ATP binding"/>
    <property type="evidence" value="ECO:0007669"/>
    <property type="project" value="InterPro"/>
</dbReference>
<protein>
    <submittedName>
        <fullName evidence="1">Rhoptry kinase family protein ROP23 (Incomplete catalytic triad)</fullName>
    </submittedName>
</protein>
<dbReference type="SUPFAM" id="SSF56112">
    <property type="entry name" value="Protein kinase-like (PK-like)"/>
    <property type="match status" value="1"/>
</dbReference>